<proteinExistence type="predicted"/>
<evidence type="ECO:0000313" key="3">
    <source>
        <dbReference type="Proteomes" id="UP000600588"/>
    </source>
</evidence>
<keyword evidence="1" id="KW-0732">Signal</keyword>
<dbReference type="AlphaFoldDB" id="A0A8J6PYR0"/>
<organism evidence="2 3">
    <name type="scientific">Aestuariibaculum sediminum</name>
    <dbReference type="NCBI Taxonomy" id="2770637"/>
    <lineage>
        <taxon>Bacteria</taxon>
        <taxon>Pseudomonadati</taxon>
        <taxon>Bacteroidota</taxon>
        <taxon>Flavobacteriia</taxon>
        <taxon>Flavobacteriales</taxon>
        <taxon>Flavobacteriaceae</taxon>
    </lineage>
</organism>
<evidence type="ECO:0000256" key="1">
    <source>
        <dbReference type="SAM" id="SignalP"/>
    </source>
</evidence>
<feature type="signal peptide" evidence="1">
    <location>
        <begin position="1"/>
        <end position="19"/>
    </location>
</feature>
<name>A0A8J6PYR0_9FLAO</name>
<keyword evidence="3" id="KW-1185">Reference proteome</keyword>
<protein>
    <submittedName>
        <fullName evidence="2">Uncharacterized protein</fullName>
    </submittedName>
</protein>
<dbReference type="EMBL" id="JACVXB010000001">
    <property type="protein sequence ID" value="MBD0831247.1"/>
    <property type="molecule type" value="Genomic_DNA"/>
</dbReference>
<dbReference type="Proteomes" id="UP000600588">
    <property type="component" value="Unassembled WGS sequence"/>
</dbReference>
<gene>
    <name evidence="2" type="ORF">ICJ83_03785</name>
</gene>
<dbReference type="RefSeq" id="WP_188229011.1">
    <property type="nucleotide sequence ID" value="NZ_JACVXB010000001.1"/>
</dbReference>
<evidence type="ECO:0000313" key="2">
    <source>
        <dbReference type="EMBL" id="MBD0831247.1"/>
    </source>
</evidence>
<accession>A0A8J6PYR0</accession>
<sequence>MKNLLFILAFVFVSFSAFSQDRSDLKGPAYKNYKPWKHKTEAKPAFTSETKSNLTGPAYKNRKVWKKESDAEYTKVATGHERSELMGPAYKNYKPGKKDKEARIYTASN</sequence>
<reference evidence="2 3" key="1">
    <citation type="submission" date="2020-09" db="EMBL/GenBank/DDBJ databases">
        <title>TT11 complete genome.</title>
        <authorList>
            <person name="Wu Z."/>
        </authorList>
    </citation>
    <scope>NUCLEOTIDE SEQUENCE [LARGE SCALE GENOMIC DNA]</scope>
    <source>
        <strain evidence="2 3">TT11</strain>
    </source>
</reference>
<comment type="caution">
    <text evidence="2">The sequence shown here is derived from an EMBL/GenBank/DDBJ whole genome shotgun (WGS) entry which is preliminary data.</text>
</comment>
<feature type="chain" id="PRO_5035299440" evidence="1">
    <location>
        <begin position="20"/>
        <end position="109"/>
    </location>
</feature>